<accession>A0A1A9I3M5</accession>
<dbReference type="Proteomes" id="UP000077667">
    <property type="component" value="Chromosome"/>
</dbReference>
<organism evidence="1 2">
    <name type="scientific">Niabella ginsenosidivorans</name>
    <dbReference type="NCBI Taxonomy" id="1176587"/>
    <lineage>
        <taxon>Bacteria</taxon>
        <taxon>Pseudomonadati</taxon>
        <taxon>Bacteroidota</taxon>
        <taxon>Chitinophagia</taxon>
        <taxon>Chitinophagales</taxon>
        <taxon>Chitinophagaceae</taxon>
        <taxon>Niabella</taxon>
    </lineage>
</organism>
<name>A0A1A9I3M5_9BACT</name>
<protein>
    <submittedName>
        <fullName evidence="1">Uncharacterized protein</fullName>
    </submittedName>
</protein>
<dbReference type="AlphaFoldDB" id="A0A1A9I3M5"/>
<evidence type="ECO:0000313" key="1">
    <source>
        <dbReference type="EMBL" id="ANH81292.1"/>
    </source>
</evidence>
<proteinExistence type="predicted"/>
<gene>
    <name evidence="1" type="ORF">A8C56_10115</name>
</gene>
<sequence>MIAPHERLIKKEWFAKCEGVIQIRIFPIISAGVECFRPPGSVRRGMAAATIVQTNEMKQGCYNPPYQHFVSFQNSLI</sequence>
<reference evidence="1 2" key="1">
    <citation type="submission" date="2016-05" db="EMBL/GenBank/DDBJ databases">
        <title>Niabella ginsenosidivorans BS26 whole genome sequencing.</title>
        <authorList>
            <person name="Im W.T."/>
            <person name="Siddiqi M.Z."/>
        </authorList>
    </citation>
    <scope>NUCLEOTIDE SEQUENCE [LARGE SCALE GENOMIC DNA]</scope>
    <source>
        <strain evidence="1 2">BS26</strain>
    </source>
</reference>
<keyword evidence="2" id="KW-1185">Reference proteome</keyword>
<dbReference type="EMBL" id="CP015772">
    <property type="protein sequence ID" value="ANH81292.1"/>
    <property type="molecule type" value="Genomic_DNA"/>
</dbReference>
<dbReference type="STRING" id="1176587.A8C56_10115"/>
<evidence type="ECO:0000313" key="2">
    <source>
        <dbReference type="Proteomes" id="UP000077667"/>
    </source>
</evidence>
<dbReference type="KEGG" id="nia:A8C56_10115"/>